<organism evidence="4 5">
    <name type="scientific">Pyricularia oryzae</name>
    <name type="common">Rice blast fungus</name>
    <name type="synonym">Magnaporthe oryzae</name>
    <dbReference type="NCBI Taxonomy" id="318829"/>
    <lineage>
        <taxon>Eukaryota</taxon>
        <taxon>Fungi</taxon>
        <taxon>Dikarya</taxon>
        <taxon>Ascomycota</taxon>
        <taxon>Pezizomycotina</taxon>
        <taxon>Sordariomycetes</taxon>
        <taxon>Sordariomycetidae</taxon>
        <taxon>Magnaporthales</taxon>
        <taxon>Pyriculariaceae</taxon>
        <taxon>Pyricularia</taxon>
    </lineage>
</organism>
<dbReference type="InterPro" id="IPR054695">
    <property type="entry name" value="Pierisin-like_dom"/>
</dbReference>
<evidence type="ECO:0000313" key="5">
    <source>
        <dbReference type="Proteomes" id="UP000294847"/>
    </source>
</evidence>
<dbReference type="AlphaFoldDB" id="A0A4P7NWA6"/>
<sequence>MISLYLIVGLFALLGNCTVPAILWRADKRSPSEIARAGGFVSRAVMNSVDPDDYCTLEEHQADPGPNDPYISTSASKEVSLKFLSVRPRIHGGYLYQIDARLAESLGVTFTNCKTTGMHQSEQEFAASKMIPLQAILICQEYEKEKPVGAAKPMPPQPPCKPLDLQSCSINPRGMTGLQRRNCGGKASGAAQRNKAAQSQGQLPATQQKAGQNKAAAAAQGQGQLPATQQKAGQNKAAAQGQSQLPATQQKAGQNKAAAQGQGQLPPTQQTTAQKKAAAQGQGQTQMASTQQKAGQNKAAAAAAQGQTQMASTQQKAGQNKASKAPTTLATTKKKANGI</sequence>
<evidence type="ECO:0000256" key="2">
    <source>
        <dbReference type="SAM" id="SignalP"/>
    </source>
</evidence>
<feature type="compositionally biased region" description="Low complexity" evidence="1">
    <location>
        <begin position="205"/>
        <end position="242"/>
    </location>
</feature>
<dbReference type="Gene3D" id="3.90.210.10">
    <property type="entry name" value="Heat-Labile Enterotoxin, subunit A"/>
    <property type="match status" value="1"/>
</dbReference>
<feature type="domain" description="Pierisin-like" evidence="3">
    <location>
        <begin position="23"/>
        <end position="144"/>
    </location>
</feature>
<keyword evidence="2" id="KW-0732">Signal</keyword>
<proteinExistence type="predicted"/>
<feature type="compositionally biased region" description="Polar residues" evidence="1">
    <location>
        <begin position="195"/>
        <end position="204"/>
    </location>
</feature>
<feature type="compositionally biased region" description="Low complexity" evidence="1">
    <location>
        <begin position="249"/>
        <end position="331"/>
    </location>
</feature>
<reference evidence="4 5" key="1">
    <citation type="journal article" date="2019" name="Mol. Biol. Evol.">
        <title>Blast fungal genomes show frequent chromosomal changes, gene gains and losses, and effector gene turnover.</title>
        <authorList>
            <person name="Gomez Luciano L.B."/>
            <person name="Jason Tsai I."/>
            <person name="Chuma I."/>
            <person name="Tosa Y."/>
            <person name="Chen Y.H."/>
            <person name="Li J.Y."/>
            <person name="Li M.Y."/>
            <person name="Jade Lu M.Y."/>
            <person name="Nakayashiki H."/>
            <person name="Li W.H."/>
        </authorList>
    </citation>
    <scope>NUCLEOTIDE SEQUENCE [LARGE SCALE GENOMIC DNA]</scope>
    <source>
        <strain evidence="4">MZ5-1-6</strain>
    </source>
</reference>
<feature type="region of interest" description="Disordered" evidence="1">
    <location>
        <begin position="166"/>
        <end position="339"/>
    </location>
</feature>
<dbReference type="Proteomes" id="UP000294847">
    <property type="component" value="Chromosome 7"/>
</dbReference>
<evidence type="ECO:0000256" key="1">
    <source>
        <dbReference type="SAM" id="MobiDB-lite"/>
    </source>
</evidence>
<protein>
    <recommendedName>
        <fullName evidence="3">Pierisin-like domain-containing protein</fullName>
    </recommendedName>
</protein>
<accession>A0A4P7NWA6</accession>
<feature type="signal peptide" evidence="2">
    <location>
        <begin position="1"/>
        <end position="17"/>
    </location>
</feature>
<name>A0A4P7NWA6_PYROR</name>
<evidence type="ECO:0000259" key="3">
    <source>
        <dbReference type="Pfam" id="PF22596"/>
    </source>
</evidence>
<feature type="chain" id="PRO_5020838619" description="Pierisin-like domain-containing protein" evidence="2">
    <location>
        <begin position="18"/>
        <end position="339"/>
    </location>
</feature>
<evidence type="ECO:0000313" key="4">
    <source>
        <dbReference type="EMBL" id="QBZ66226.1"/>
    </source>
</evidence>
<gene>
    <name evidence="4" type="ORF">PoMZ_13199</name>
</gene>
<dbReference type="SUPFAM" id="SSF56399">
    <property type="entry name" value="ADP-ribosylation"/>
    <property type="match status" value="1"/>
</dbReference>
<dbReference type="EMBL" id="CP034210">
    <property type="protein sequence ID" value="QBZ66226.1"/>
    <property type="molecule type" value="Genomic_DNA"/>
</dbReference>
<dbReference type="Pfam" id="PF22596">
    <property type="entry name" value="Scabin-like"/>
    <property type="match status" value="1"/>
</dbReference>